<dbReference type="InterPro" id="IPR011992">
    <property type="entry name" value="EF-hand-dom_pair"/>
</dbReference>
<dbReference type="AlphaFoldDB" id="A0A7S4G6A8"/>
<evidence type="ECO:0000313" key="3">
    <source>
        <dbReference type="EMBL" id="CAE0826747.1"/>
    </source>
</evidence>
<feature type="region of interest" description="Disordered" evidence="1">
    <location>
        <begin position="1"/>
        <end position="30"/>
    </location>
</feature>
<accession>A0A7S4G6A8</accession>
<feature type="region of interest" description="Disordered" evidence="1">
    <location>
        <begin position="232"/>
        <end position="252"/>
    </location>
</feature>
<feature type="domain" description="EF-hand" evidence="2">
    <location>
        <begin position="129"/>
        <end position="164"/>
    </location>
</feature>
<proteinExistence type="predicted"/>
<dbReference type="EMBL" id="HBJA01110216">
    <property type="protein sequence ID" value="CAE0826747.1"/>
    <property type="molecule type" value="Transcribed_RNA"/>
</dbReference>
<protein>
    <recommendedName>
        <fullName evidence="2">EF-hand domain-containing protein</fullName>
    </recommendedName>
</protein>
<dbReference type="GO" id="GO:0005509">
    <property type="term" value="F:calcium ion binding"/>
    <property type="evidence" value="ECO:0007669"/>
    <property type="project" value="InterPro"/>
</dbReference>
<dbReference type="Gene3D" id="1.10.238.10">
    <property type="entry name" value="EF-hand"/>
    <property type="match status" value="1"/>
</dbReference>
<dbReference type="SUPFAM" id="SSF47473">
    <property type="entry name" value="EF-hand"/>
    <property type="match status" value="1"/>
</dbReference>
<name>A0A7S4G6A8_9EUGL</name>
<reference evidence="3" key="1">
    <citation type="submission" date="2021-01" db="EMBL/GenBank/DDBJ databases">
        <authorList>
            <person name="Corre E."/>
            <person name="Pelletier E."/>
            <person name="Niang G."/>
            <person name="Scheremetjew M."/>
            <person name="Finn R."/>
            <person name="Kale V."/>
            <person name="Holt S."/>
            <person name="Cochrane G."/>
            <person name="Meng A."/>
            <person name="Brown T."/>
            <person name="Cohen L."/>
        </authorList>
    </citation>
    <scope>NUCLEOTIDE SEQUENCE</scope>
    <source>
        <strain evidence="3">CCMP1594</strain>
    </source>
</reference>
<evidence type="ECO:0000259" key="2">
    <source>
        <dbReference type="PROSITE" id="PS50222"/>
    </source>
</evidence>
<gene>
    <name evidence="3" type="ORF">EGYM00163_LOCUS38004</name>
</gene>
<dbReference type="InterPro" id="IPR002048">
    <property type="entry name" value="EF_hand_dom"/>
</dbReference>
<dbReference type="PROSITE" id="PS50222">
    <property type="entry name" value="EF_HAND_2"/>
    <property type="match status" value="1"/>
</dbReference>
<evidence type="ECO:0000256" key="1">
    <source>
        <dbReference type="SAM" id="MobiDB-lite"/>
    </source>
</evidence>
<organism evidence="3">
    <name type="scientific">Eutreptiella gymnastica</name>
    <dbReference type="NCBI Taxonomy" id="73025"/>
    <lineage>
        <taxon>Eukaryota</taxon>
        <taxon>Discoba</taxon>
        <taxon>Euglenozoa</taxon>
        <taxon>Euglenida</taxon>
        <taxon>Spirocuta</taxon>
        <taxon>Euglenophyceae</taxon>
        <taxon>Eutreptiales</taxon>
        <taxon>Eutreptiaceae</taxon>
        <taxon>Eutreptiella</taxon>
    </lineage>
</organism>
<sequence>MYLNLGRNKKGSRKAPDPPTKTQGDLILEDPRPFNPQSPYAFFYPEHVSVTISPVSALHDAAHSPEFAERCEFRKRKKQFFGSEAGRFGGFKLHPNLVTVDKAFMQNVSDSGMLSKQAFTKSLVSMNVADVDLIGRTFELFDARKTGLVDYQEVISAIDVIVNGTNKNITTKDCFKLCDPTNCGYIIMTCLQELKTARSEANDVTHMMVKTLLEIFERLQVEADERYTKEFAKKGKKGKKGKGGGDLGAPSARSKKIHLSYEEFCEFVATEPLLVQAFLTRILMTMEDVYKKNKRVVQLKANTVAPDAPTEVPESV</sequence>